<dbReference type="EMBL" id="FUZT01000004">
    <property type="protein sequence ID" value="SKC63502.1"/>
    <property type="molecule type" value="Genomic_DNA"/>
</dbReference>
<name>A0A1T5KIE8_9FIRM</name>
<dbReference type="Gene3D" id="3.40.190.290">
    <property type="match status" value="1"/>
</dbReference>
<dbReference type="Pfam" id="PF03466">
    <property type="entry name" value="LysR_substrate"/>
    <property type="match status" value="1"/>
</dbReference>
<dbReference type="SUPFAM" id="SSF46785">
    <property type="entry name" value="Winged helix' DNA-binding domain"/>
    <property type="match status" value="1"/>
</dbReference>
<dbReference type="Gene3D" id="1.10.10.10">
    <property type="entry name" value="Winged helix-like DNA-binding domain superfamily/Winged helix DNA-binding domain"/>
    <property type="match status" value="1"/>
</dbReference>
<dbReference type="Proteomes" id="UP000190285">
    <property type="component" value="Unassembled WGS sequence"/>
</dbReference>
<dbReference type="AlphaFoldDB" id="A0A1T5KIE8"/>
<dbReference type="InterPro" id="IPR036388">
    <property type="entry name" value="WH-like_DNA-bd_sf"/>
</dbReference>
<evidence type="ECO:0000256" key="1">
    <source>
        <dbReference type="ARBA" id="ARBA00009437"/>
    </source>
</evidence>
<dbReference type="GO" id="GO:0000976">
    <property type="term" value="F:transcription cis-regulatory region binding"/>
    <property type="evidence" value="ECO:0007669"/>
    <property type="project" value="TreeGrafter"/>
</dbReference>
<accession>A0A1T5KIE8</accession>
<dbReference type="InterPro" id="IPR005119">
    <property type="entry name" value="LysR_subst-bd"/>
</dbReference>
<reference evidence="6 7" key="1">
    <citation type="submission" date="2017-02" db="EMBL/GenBank/DDBJ databases">
        <authorList>
            <person name="Peterson S.W."/>
        </authorList>
    </citation>
    <scope>NUCLEOTIDE SEQUENCE [LARGE SCALE GENOMIC DNA]</scope>
    <source>
        <strain evidence="6 7">M1</strain>
    </source>
</reference>
<organism evidence="6 7">
    <name type="scientific">Maledivibacter halophilus</name>
    <dbReference type="NCBI Taxonomy" id="36842"/>
    <lineage>
        <taxon>Bacteria</taxon>
        <taxon>Bacillati</taxon>
        <taxon>Bacillota</taxon>
        <taxon>Clostridia</taxon>
        <taxon>Peptostreptococcales</taxon>
        <taxon>Caminicellaceae</taxon>
        <taxon>Maledivibacter</taxon>
    </lineage>
</organism>
<dbReference type="SUPFAM" id="SSF53850">
    <property type="entry name" value="Periplasmic binding protein-like II"/>
    <property type="match status" value="1"/>
</dbReference>
<dbReference type="GO" id="GO:0003700">
    <property type="term" value="F:DNA-binding transcription factor activity"/>
    <property type="evidence" value="ECO:0007669"/>
    <property type="project" value="InterPro"/>
</dbReference>
<dbReference type="OrthoDB" id="119203at2"/>
<keyword evidence="7" id="KW-1185">Reference proteome</keyword>
<evidence type="ECO:0000313" key="6">
    <source>
        <dbReference type="EMBL" id="SKC63502.1"/>
    </source>
</evidence>
<keyword evidence="4" id="KW-0804">Transcription</keyword>
<evidence type="ECO:0000313" key="7">
    <source>
        <dbReference type="Proteomes" id="UP000190285"/>
    </source>
</evidence>
<evidence type="ECO:0000256" key="2">
    <source>
        <dbReference type="ARBA" id="ARBA00023015"/>
    </source>
</evidence>
<dbReference type="PANTHER" id="PTHR30126:SF64">
    <property type="entry name" value="HTH-TYPE TRANSCRIPTIONAL REGULATOR CITR"/>
    <property type="match status" value="1"/>
</dbReference>
<comment type="similarity">
    <text evidence="1">Belongs to the LysR transcriptional regulatory family.</text>
</comment>
<evidence type="ECO:0000259" key="5">
    <source>
        <dbReference type="PROSITE" id="PS50931"/>
    </source>
</evidence>
<dbReference type="RefSeq" id="WP_079491063.1">
    <property type="nucleotide sequence ID" value="NZ_FUZT01000004.1"/>
</dbReference>
<dbReference type="InterPro" id="IPR036390">
    <property type="entry name" value="WH_DNA-bd_sf"/>
</dbReference>
<sequence>MNLEYLRSFYMIVQYGNMTKAAKALHFTLPGLSVQLKKLEKEFDSKLLIRSNKGIRLTKSGEIVYKYADDILNLGKNIQRDLKYLIENKIKLNIGCCKSFGLHDFPYWIYTFKKFHKEIDINIELINCSEVIEKLCNHTINIGFVKDIPPKNCIVTKYINSDELILVGNKNYNTEIISIEKLKNMPLILREKTCYTMPILEREFEKKHISLKDFNIIYRINSSEAIKSSVSAGKGFSFLPKSAVEAEIERGYIKQIQLDRIEIKFNHYLAFRKKHKFASFEKKFVNFVISTSFKK</sequence>
<keyword evidence="3 6" id="KW-0238">DNA-binding</keyword>
<gene>
    <name evidence="6" type="ORF">SAMN02194393_01848</name>
</gene>
<dbReference type="PROSITE" id="PS50931">
    <property type="entry name" value="HTH_LYSR"/>
    <property type="match status" value="1"/>
</dbReference>
<feature type="domain" description="HTH lysR-type" evidence="5">
    <location>
        <begin position="1"/>
        <end position="58"/>
    </location>
</feature>
<proteinExistence type="inferred from homology"/>
<dbReference type="InterPro" id="IPR000847">
    <property type="entry name" value="LysR_HTH_N"/>
</dbReference>
<dbReference type="PANTHER" id="PTHR30126">
    <property type="entry name" value="HTH-TYPE TRANSCRIPTIONAL REGULATOR"/>
    <property type="match status" value="1"/>
</dbReference>
<evidence type="ECO:0000256" key="3">
    <source>
        <dbReference type="ARBA" id="ARBA00023125"/>
    </source>
</evidence>
<keyword evidence="2" id="KW-0805">Transcription regulation</keyword>
<dbReference type="Pfam" id="PF00126">
    <property type="entry name" value="HTH_1"/>
    <property type="match status" value="1"/>
</dbReference>
<evidence type="ECO:0000256" key="4">
    <source>
        <dbReference type="ARBA" id="ARBA00023163"/>
    </source>
</evidence>
<protein>
    <submittedName>
        <fullName evidence="6">DNA-binding transcriptional regulator, LysR family</fullName>
    </submittedName>
</protein>
<dbReference type="STRING" id="36842.SAMN02194393_01848"/>